<dbReference type="Gene3D" id="3.60.21.10">
    <property type="match status" value="1"/>
</dbReference>
<dbReference type="InterPro" id="IPR008963">
    <property type="entry name" value="Purple_acid_Pase-like_N"/>
</dbReference>
<dbReference type="EMBL" id="JACGWV010000001">
    <property type="protein sequence ID" value="MBA8809040.1"/>
    <property type="molecule type" value="Genomic_DNA"/>
</dbReference>
<dbReference type="InterPro" id="IPR015914">
    <property type="entry name" value="PAPs_N"/>
</dbReference>
<evidence type="ECO:0000259" key="3">
    <source>
        <dbReference type="Pfam" id="PF16656"/>
    </source>
</evidence>
<feature type="domain" description="Calcineurin-like phosphoesterase" evidence="2">
    <location>
        <begin position="357"/>
        <end position="552"/>
    </location>
</feature>
<dbReference type="Gene3D" id="2.60.120.260">
    <property type="entry name" value="Galactose-binding domain-like"/>
    <property type="match status" value="1"/>
</dbReference>
<dbReference type="InterPro" id="IPR029052">
    <property type="entry name" value="Metallo-depent_PP-like"/>
</dbReference>
<evidence type="ECO:0000313" key="5">
    <source>
        <dbReference type="Proteomes" id="UP000540568"/>
    </source>
</evidence>
<evidence type="ECO:0008006" key="6">
    <source>
        <dbReference type="Google" id="ProtNLM"/>
    </source>
</evidence>
<dbReference type="AlphaFoldDB" id="A0A7W3PEH1"/>
<dbReference type="PANTHER" id="PTHR22953:SF153">
    <property type="entry name" value="PURPLE ACID PHOSPHATASE"/>
    <property type="match status" value="1"/>
</dbReference>
<dbReference type="Proteomes" id="UP000540568">
    <property type="component" value="Unassembled WGS sequence"/>
</dbReference>
<feature type="domain" description="Purple acid phosphatase N-terminal" evidence="3">
    <location>
        <begin position="255"/>
        <end position="349"/>
    </location>
</feature>
<keyword evidence="1" id="KW-0732">Signal</keyword>
<dbReference type="GO" id="GO:0046872">
    <property type="term" value="F:metal ion binding"/>
    <property type="evidence" value="ECO:0007669"/>
    <property type="project" value="InterPro"/>
</dbReference>
<sequence length="816" mass="85947">MQANDHRPAAPLRGWGRSAVAAVGLVSVVAGGLTYAATSAGAADLPETFLGDTTTWTYSDDNTDPAAGNADRLTWTRAGFDDSGWKHATGPFGAKNGSPTPDLGSGFPVTTVLDHYVDPTASTKVAIPTYHLRTTFDLTADQLADITSLRGDVTFDDAVQVFVNGTKVAGFVDERVEAVPDAQKNLTYAGASAGNPVNQKFSVPADVLEPGVNTLAIGLYNDRASSSDVYLDLASLVPVEVPEEEPTTTVTDLVLGIGANQAERNLAWYSDQDTEQVAQIAPAGEVVNGVFPDDAVSVAATGGPSSSGEFYRHATFTGLEENTAYSYRVGTEGAAGAEGAWSAVSTFRTQAFDGDFNFLFFGDPQLGSSGNVPRDTEGWVDTLDVATAAYPDAEMLFSAGDQVESASSEAQYDAFLSTDHLRQIPFVATNGNHDVGNKAYRQHFNTPNLDETAGPGSGSSSGGDYWFVYNDVLFLNLNSNSRDYASHERFVRETVAEHGDEAKWKVVSFHHSIYSVGPHATDSDVIDRRNTWPTLFSELGIDLVLQGHDHSYARSYLIRNGEKADPAEEAGADILTPGPGGVLYVTANSASGSKYYSANAAGSWWLSAFNQENVRNYTAVEVADDAISVRTIRSEAKDADRPVNSVVDQVTIAKPVDPNTQKLQVVVPQGAPGEFVWSIDGANTLVDLGTAEAAGDHYAADGSINPIRVTDTRRGGPQWSLSAQVGDFTSGDQSFSGKYLGWTPDVIEAGGGSVAGAKIATGFDGGPGLSQSATLGRAGAGHTTGSALFGADLDLKIPVDVTDGTYRATLTLTALS</sequence>
<dbReference type="Pfam" id="PF00149">
    <property type="entry name" value="Metallophos"/>
    <property type="match status" value="1"/>
</dbReference>
<evidence type="ECO:0000256" key="1">
    <source>
        <dbReference type="ARBA" id="ARBA00022729"/>
    </source>
</evidence>
<dbReference type="InterPro" id="IPR004843">
    <property type="entry name" value="Calcineurin-like_PHP"/>
</dbReference>
<comment type="caution">
    <text evidence="4">The sequence shown here is derived from an EMBL/GenBank/DDBJ whole genome shotgun (WGS) entry which is preliminary data.</text>
</comment>
<dbReference type="Pfam" id="PF16656">
    <property type="entry name" value="Pur_ac_phosph_N"/>
    <property type="match status" value="1"/>
</dbReference>
<dbReference type="RefSeq" id="WP_246402583.1">
    <property type="nucleotide sequence ID" value="NZ_BAAATF010000003.1"/>
</dbReference>
<organism evidence="4 5">
    <name type="scientific">Promicromonospora sukumoe</name>
    <dbReference type="NCBI Taxonomy" id="88382"/>
    <lineage>
        <taxon>Bacteria</taxon>
        <taxon>Bacillati</taxon>
        <taxon>Actinomycetota</taxon>
        <taxon>Actinomycetes</taxon>
        <taxon>Micrococcales</taxon>
        <taxon>Promicromonosporaceae</taxon>
        <taxon>Promicromonospora</taxon>
    </lineage>
</organism>
<evidence type="ECO:0000313" key="4">
    <source>
        <dbReference type="EMBL" id="MBA8809040.1"/>
    </source>
</evidence>
<protein>
    <recommendedName>
        <fullName evidence="6">Calcineurin-like phosphoesterase family protein</fullName>
    </recommendedName>
</protein>
<name>A0A7W3PEH1_9MICO</name>
<dbReference type="InterPro" id="IPR008979">
    <property type="entry name" value="Galactose-bd-like_sf"/>
</dbReference>
<dbReference type="GO" id="GO:0003993">
    <property type="term" value="F:acid phosphatase activity"/>
    <property type="evidence" value="ECO:0007669"/>
    <property type="project" value="InterPro"/>
</dbReference>
<dbReference type="InterPro" id="IPR039331">
    <property type="entry name" value="PAPs-like"/>
</dbReference>
<gene>
    <name evidence="4" type="ORF">FHX71_002982</name>
</gene>
<keyword evidence="5" id="KW-1185">Reference proteome</keyword>
<dbReference type="PANTHER" id="PTHR22953">
    <property type="entry name" value="ACID PHOSPHATASE RELATED"/>
    <property type="match status" value="1"/>
</dbReference>
<accession>A0A7W3PEH1</accession>
<reference evidence="4 5" key="1">
    <citation type="submission" date="2020-07" db="EMBL/GenBank/DDBJ databases">
        <title>Sequencing the genomes of 1000 actinobacteria strains.</title>
        <authorList>
            <person name="Klenk H.-P."/>
        </authorList>
    </citation>
    <scope>NUCLEOTIDE SEQUENCE [LARGE SCALE GENOMIC DNA]</scope>
    <source>
        <strain evidence="4 5">DSM 44121</strain>
    </source>
</reference>
<dbReference type="SUPFAM" id="SSF49363">
    <property type="entry name" value="Purple acid phosphatase, N-terminal domain"/>
    <property type="match status" value="1"/>
</dbReference>
<proteinExistence type="predicted"/>
<evidence type="ECO:0000259" key="2">
    <source>
        <dbReference type="Pfam" id="PF00149"/>
    </source>
</evidence>
<dbReference type="SUPFAM" id="SSF56300">
    <property type="entry name" value="Metallo-dependent phosphatases"/>
    <property type="match status" value="1"/>
</dbReference>
<dbReference type="SUPFAM" id="SSF49785">
    <property type="entry name" value="Galactose-binding domain-like"/>
    <property type="match status" value="1"/>
</dbReference>